<keyword evidence="2" id="KW-1185">Reference proteome</keyword>
<evidence type="ECO:0000313" key="1">
    <source>
        <dbReference type="EMBL" id="AAV35976.1"/>
    </source>
</evidence>
<dbReference type="RefSeq" id="YP_164791.1">
    <property type="nucleotide sequence ID" value="NC_006565.1"/>
</dbReference>
<organism evidence="1 2">
    <name type="scientific">Lactobacillus phage LP65</name>
    <dbReference type="NCBI Taxonomy" id="2892344"/>
    <lineage>
        <taxon>Viruses</taxon>
        <taxon>Duplodnaviria</taxon>
        <taxon>Heunggongvirae</taxon>
        <taxon>Uroviricota</taxon>
        <taxon>Caudoviricetes</taxon>
        <taxon>Herelleviridae</taxon>
        <taxon>Salchichonvirus</taxon>
        <taxon>Salchichonvirus LP65</taxon>
    </lineage>
</organism>
<protein>
    <submittedName>
        <fullName evidence="1">Orf156</fullName>
    </submittedName>
</protein>
<proteinExistence type="predicted"/>
<dbReference type="KEGG" id="vg:3197448"/>
<sequence>MRTKAFVESMTKLGYKVSVGDCATQVLIKTGIASQNKVAAINEKEQNKVDMAFTGIGASDEAFKLIMKYANTPVDKRKEEKKYHIKVFKHANDSYLHIMVGGAYEKPKLDTLYSEDSLITYRIAFNAEQVEQLKQREDIAIDWDKVVLEEAN</sequence>
<evidence type="ECO:0000313" key="2">
    <source>
        <dbReference type="Proteomes" id="UP000002117"/>
    </source>
</evidence>
<reference evidence="1 2" key="1">
    <citation type="journal article" date="2004" name="J. Bacteriol.">
        <title>Lactobacillus plantarum bacteriophage LP65: a new member of the SPO1-like genus of the family Myoviridae.</title>
        <authorList>
            <person name="Chibani-Chennoufi S."/>
            <person name="Dillmann M.L."/>
            <person name="Marvin-Guy L."/>
            <person name="Rami-Shojaei S."/>
            <person name="Brussow H."/>
        </authorList>
    </citation>
    <scope>NUCLEOTIDE SEQUENCE</scope>
</reference>
<gene>
    <name evidence="1" type="ORF">orf156</name>
</gene>
<name>Q5ULF8_9CAUD</name>
<accession>Q5ULF8</accession>
<dbReference type="EMBL" id="AY682195">
    <property type="protein sequence ID" value="AAV35976.1"/>
    <property type="molecule type" value="Genomic_DNA"/>
</dbReference>
<dbReference type="Proteomes" id="UP000002117">
    <property type="component" value="Segment"/>
</dbReference>